<accession>A0A1N6XGM3</accession>
<protein>
    <submittedName>
        <fullName evidence="1">Uncharacterized protein</fullName>
    </submittedName>
</protein>
<organism evidence="1 2">
    <name type="scientific">Marinobacterium stanieri</name>
    <dbReference type="NCBI Taxonomy" id="49186"/>
    <lineage>
        <taxon>Bacteria</taxon>
        <taxon>Pseudomonadati</taxon>
        <taxon>Pseudomonadota</taxon>
        <taxon>Gammaproteobacteria</taxon>
        <taxon>Oceanospirillales</taxon>
        <taxon>Oceanospirillaceae</taxon>
        <taxon>Marinobacterium</taxon>
    </lineage>
</organism>
<gene>
    <name evidence="1" type="ORF">SAMN05421647_11413</name>
</gene>
<name>A0A1N6XGM3_9GAMM</name>
<dbReference type="STRING" id="49186.SAMN05421647_11413"/>
<sequence length="90" mass="10147">MEIRSLRELGQVSRFPSHDPDQFFLVVNHDGTIHYSSGPKTREQALQFMQFLKEGYEASRQMQAKAVKADEDLLAAPASPQMPALKRSGE</sequence>
<reference evidence="1 2" key="1">
    <citation type="submission" date="2017-01" db="EMBL/GenBank/DDBJ databases">
        <authorList>
            <person name="Mah S.A."/>
            <person name="Swanson W.J."/>
            <person name="Moy G.W."/>
            <person name="Vacquier V.D."/>
        </authorList>
    </citation>
    <scope>NUCLEOTIDE SEQUENCE [LARGE SCALE GENOMIC DNA]</scope>
    <source>
        <strain evidence="1 2">DSM 7027</strain>
    </source>
</reference>
<dbReference type="RefSeq" id="WP_076466213.1">
    <property type="nucleotide sequence ID" value="NZ_FTMN01000014.1"/>
</dbReference>
<dbReference type="AlphaFoldDB" id="A0A1N6XGM3"/>
<proteinExistence type="predicted"/>
<evidence type="ECO:0000313" key="1">
    <source>
        <dbReference type="EMBL" id="SIR01391.1"/>
    </source>
</evidence>
<keyword evidence="2" id="KW-1185">Reference proteome</keyword>
<dbReference type="EMBL" id="FTMN01000014">
    <property type="protein sequence ID" value="SIR01391.1"/>
    <property type="molecule type" value="Genomic_DNA"/>
</dbReference>
<evidence type="ECO:0000313" key="2">
    <source>
        <dbReference type="Proteomes" id="UP000186895"/>
    </source>
</evidence>
<dbReference type="Proteomes" id="UP000186895">
    <property type="component" value="Unassembled WGS sequence"/>
</dbReference>